<dbReference type="AlphaFoldDB" id="A0A8E2JYI0"/>
<dbReference type="InterPro" id="IPR000210">
    <property type="entry name" value="BTB/POZ_dom"/>
</dbReference>
<gene>
    <name evidence="2" type="ORF">AOQ84DRAFT_309366</name>
</gene>
<evidence type="ECO:0000259" key="1">
    <source>
        <dbReference type="PROSITE" id="PS50097"/>
    </source>
</evidence>
<accession>A0A8E2JYI0</accession>
<reference evidence="2 3" key="1">
    <citation type="journal article" date="2016" name="Nat. Commun.">
        <title>Ectomycorrhizal ecology is imprinted in the genome of the dominant symbiotic fungus Cenococcum geophilum.</title>
        <authorList>
            <consortium name="DOE Joint Genome Institute"/>
            <person name="Peter M."/>
            <person name="Kohler A."/>
            <person name="Ohm R.A."/>
            <person name="Kuo A."/>
            <person name="Krutzmann J."/>
            <person name="Morin E."/>
            <person name="Arend M."/>
            <person name="Barry K.W."/>
            <person name="Binder M."/>
            <person name="Choi C."/>
            <person name="Clum A."/>
            <person name="Copeland A."/>
            <person name="Grisel N."/>
            <person name="Haridas S."/>
            <person name="Kipfer T."/>
            <person name="LaButti K."/>
            <person name="Lindquist E."/>
            <person name="Lipzen A."/>
            <person name="Maire R."/>
            <person name="Meier B."/>
            <person name="Mihaltcheva S."/>
            <person name="Molinier V."/>
            <person name="Murat C."/>
            <person name="Poggeler S."/>
            <person name="Quandt C.A."/>
            <person name="Sperisen C."/>
            <person name="Tritt A."/>
            <person name="Tisserant E."/>
            <person name="Crous P.W."/>
            <person name="Henrissat B."/>
            <person name="Nehls U."/>
            <person name="Egli S."/>
            <person name="Spatafora J.W."/>
            <person name="Grigoriev I.V."/>
            <person name="Martin F.M."/>
        </authorList>
    </citation>
    <scope>NUCLEOTIDE SEQUENCE [LARGE SCALE GENOMIC DNA]</scope>
    <source>
        <strain evidence="2 3">CBS 207.34</strain>
    </source>
</reference>
<name>A0A8E2JYI0_9PEZI</name>
<keyword evidence="3" id="KW-1185">Reference proteome</keyword>
<evidence type="ECO:0000313" key="2">
    <source>
        <dbReference type="EMBL" id="OCL14163.1"/>
    </source>
</evidence>
<feature type="domain" description="BTB" evidence="1">
    <location>
        <begin position="1"/>
        <end position="64"/>
    </location>
</feature>
<dbReference type="PROSITE" id="PS50097">
    <property type="entry name" value="BTB"/>
    <property type="match status" value="1"/>
</dbReference>
<dbReference type="Proteomes" id="UP000250140">
    <property type="component" value="Unassembled WGS sequence"/>
</dbReference>
<protein>
    <recommendedName>
        <fullName evidence="1">BTB domain-containing protein</fullName>
    </recommendedName>
</protein>
<dbReference type="Gene3D" id="3.30.710.10">
    <property type="entry name" value="Potassium Channel Kv1.1, Chain A"/>
    <property type="match status" value="1"/>
</dbReference>
<dbReference type="SUPFAM" id="SSF54695">
    <property type="entry name" value="POZ domain"/>
    <property type="match status" value="1"/>
</dbReference>
<evidence type="ECO:0000313" key="3">
    <source>
        <dbReference type="Proteomes" id="UP000250140"/>
    </source>
</evidence>
<sequence>MRVSSSHLRLASPYFKRMFRSGWPEGDALRTKGRVEIRLQNSEDPDALLIILNIIHGHTRKVPRTVDLTMLTKIAVLVDIYECYEVVEMFSNMWIDSLIGDMPQSISMKLTQWIWVAWVFNKPDQFKVATRIAGRQNRDLIETCGLPIPQIVAARIDEQRQTSINRIGSALHDLLDYFNSDDVHCSFECDSILLGALTKEMKSKKLSSEDLRGPCLGMSYEDVVDKAKNIRLPRWNGVCNGYSSYGYHNCSIETHVDPILASLEDYMCGLDLKDFPSHYGRDA</sequence>
<dbReference type="InterPro" id="IPR011333">
    <property type="entry name" value="SKP1/BTB/POZ_sf"/>
</dbReference>
<dbReference type="OrthoDB" id="5326346at2759"/>
<organism evidence="2 3">
    <name type="scientific">Glonium stellatum</name>
    <dbReference type="NCBI Taxonomy" id="574774"/>
    <lineage>
        <taxon>Eukaryota</taxon>
        <taxon>Fungi</taxon>
        <taxon>Dikarya</taxon>
        <taxon>Ascomycota</taxon>
        <taxon>Pezizomycotina</taxon>
        <taxon>Dothideomycetes</taxon>
        <taxon>Pleosporomycetidae</taxon>
        <taxon>Gloniales</taxon>
        <taxon>Gloniaceae</taxon>
        <taxon>Glonium</taxon>
    </lineage>
</organism>
<proteinExistence type="predicted"/>
<dbReference type="EMBL" id="KV748609">
    <property type="protein sequence ID" value="OCL14163.1"/>
    <property type="molecule type" value="Genomic_DNA"/>
</dbReference>